<evidence type="ECO:0000256" key="3">
    <source>
        <dbReference type="ARBA" id="ARBA00022692"/>
    </source>
</evidence>
<comment type="subcellular location">
    <subcellularLocation>
        <location evidence="1">Membrane</location>
        <topology evidence="1">Multi-pass membrane protein</topology>
    </subcellularLocation>
</comment>
<name>A0A2K0A5S2_STAHA</name>
<dbReference type="GO" id="GO:0005886">
    <property type="term" value="C:plasma membrane"/>
    <property type="evidence" value="ECO:0007669"/>
    <property type="project" value="TreeGrafter"/>
</dbReference>
<dbReference type="Proteomes" id="UP000053523">
    <property type="component" value="Unassembled WGS sequence"/>
</dbReference>
<dbReference type="AlphaFoldDB" id="A0A2K0A5S2"/>
<dbReference type="Pfam" id="PF03649">
    <property type="entry name" value="UPF0014"/>
    <property type="match status" value="1"/>
</dbReference>
<dbReference type="InterPro" id="IPR005226">
    <property type="entry name" value="UPF0014_fam"/>
</dbReference>
<evidence type="ECO:0000313" key="6">
    <source>
        <dbReference type="EMBL" id="PNN20367.1"/>
    </source>
</evidence>
<dbReference type="PANTHER" id="PTHR30028:SF0">
    <property type="entry name" value="PROTEIN ALUMINUM SENSITIVE 3"/>
    <property type="match status" value="1"/>
</dbReference>
<evidence type="ECO:0000256" key="4">
    <source>
        <dbReference type="ARBA" id="ARBA00022989"/>
    </source>
</evidence>
<dbReference type="RefSeq" id="WP_037550211.1">
    <property type="nucleotide sequence ID" value="NZ_CAJCFZ010000012.1"/>
</dbReference>
<keyword evidence="3" id="KW-0812">Transmembrane</keyword>
<dbReference type="PANTHER" id="PTHR30028">
    <property type="entry name" value="UPF0014 INNER MEMBRANE PROTEIN YBBM-RELATED"/>
    <property type="match status" value="1"/>
</dbReference>
<comment type="similarity">
    <text evidence="2">Belongs to the UPF0014 family.</text>
</comment>
<keyword evidence="4" id="KW-1133">Transmembrane helix</keyword>
<reference evidence="6 7" key="1">
    <citation type="submission" date="2017-12" db="EMBL/GenBank/DDBJ databases">
        <title>FDA dAtabase for Regulatory Grade micrObial Sequences (FDA-ARGOS): Supporting development and validation of Infectious Disease Dx tests.</title>
        <authorList>
            <person name="Hoffmann M."/>
            <person name="Allard M."/>
            <person name="Evans P."/>
            <person name="Brown E."/>
            <person name="Tallon L."/>
            <person name="Sadzewicz L."/>
            <person name="Sengamalay N."/>
            <person name="Ott S."/>
            <person name="Godinez A."/>
            <person name="Nagaraj S."/>
            <person name="Vavikolanu K."/>
            <person name="Aluvathingal J."/>
            <person name="Nadendla S."/>
            <person name="Sichtig H."/>
        </authorList>
    </citation>
    <scope>NUCLEOTIDE SEQUENCE [LARGE SCALE GENOMIC DNA]</scope>
    <source>
        <strain evidence="6 7">FDAARGOS_148</strain>
    </source>
</reference>
<comment type="caution">
    <text evidence="6">The sequence shown here is derived from an EMBL/GenBank/DDBJ whole genome shotgun (WGS) entry which is preliminary data.</text>
</comment>
<accession>A0A2K0A5S2</accession>
<gene>
    <name evidence="6" type="ORF">AL503_006045</name>
</gene>
<dbReference type="EMBL" id="LORN02000015">
    <property type="protein sequence ID" value="PNN20367.1"/>
    <property type="molecule type" value="Genomic_DNA"/>
</dbReference>
<evidence type="ECO:0000313" key="7">
    <source>
        <dbReference type="Proteomes" id="UP000053523"/>
    </source>
</evidence>
<evidence type="ECO:0000256" key="1">
    <source>
        <dbReference type="ARBA" id="ARBA00004141"/>
    </source>
</evidence>
<protein>
    <submittedName>
        <fullName evidence="6">Iron export ABC transporter permease subunit FetB</fullName>
    </submittedName>
</protein>
<proteinExistence type="inferred from homology"/>
<evidence type="ECO:0000256" key="2">
    <source>
        <dbReference type="ARBA" id="ARBA00005268"/>
    </source>
</evidence>
<sequence>MSNTALCLTALLLLIPIFISYKEGLHIIKDLVVASVRAVVQLIILGFILHYIFKIDQAWILMLAVLIIIINASWNTINRASPVMHHVFWISFIAIFIGTALPLTATVLAGAIDFKANEVIPIGGMLANNGLIAINLAYQNLDRAFVKDITDIESKLTLAATPKLASKASIRESIRLAIVPTIDSVKTYGLVSIPGMMTGLIIGGVPPLQAIKFQLLVVFIHTTATIMSALIATYLSYNQFFNVRHQLVARNSALNAPDEEAKDN</sequence>
<evidence type="ECO:0000256" key="5">
    <source>
        <dbReference type="ARBA" id="ARBA00023136"/>
    </source>
</evidence>
<organism evidence="6 7">
    <name type="scientific">Staphylococcus haemolyticus</name>
    <dbReference type="NCBI Taxonomy" id="1283"/>
    <lineage>
        <taxon>Bacteria</taxon>
        <taxon>Bacillati</taxon>
        <taxon>Bacillota</taxon>
        <taxon>Bacilli</taxon>
        <taxon>Bacillales</taxon>
        <taxon>Staphylococcaceae</taxon>
        <taxon>Staphylococcus</taxon>
    </lineage>
</organism>
<keyword evidence="5" id="KW-0472">Membrane</keyword>